<feature type="region of interest" description="Disordered" evidence="1">
    <location>
        <begin position="47"/>
        <end position="120"/>
    </location>
</feature>
<feature type="compositionally biased region" description="Basic and acidic residues" evidence="1">
    <location>
        <begin position="221"/>
        <end position="233"/>
    </location>
</feature>
<name>A0ABP1D2T9_9APHY</name>
<evidence type="ECO:0000313" key="3">
    <source>
        <dbReference type="Proteomes" id="UP001497453"/>
    </source>
</evidence>
<accession>A0ABP1D2T9</accession>
<protein>
    <submittedName>
        <fullName evidence="2">Uncharacterized protein</fullName>
    </submittedName>
</protein>
<evidence type="ECO:0000256" key="1">
    <source>
        <dbReference type="SAM" id="MobiDB-lite"/>
    </source>
</evidence>
<proteinExistence type="predicted"/>
<gene>
    <name evidence="2" type="ORF">GFSPODELE1_LOCUS3935</name>
</gene>
<dbReference type="EMBL" id="OZ037945">
    <property type="protein sequence ID" value="CAL1702210.1"/>
    <property type="molecule type" value="Genomic_DNA"/>
</dbReference>
<feature type="region of interest" description="Disordered" evidence="1">
    <location>
        <begin position="198"/>
        <end position="233"/>
    </location>
</feature>
<dbReference type="Proteomes" id="UP001497453">
    <property type="component" value="Chromosome 2"/>
</dbReference>
<evidence type="ECO:0000313" key="2">
    <source>
        <dbReference type="EMBL" id="CAL1702210.1"/>
    </source>
</evidence>
<feature type="region of interest" description="Disordered" evidence="1">
    <location>
        <begin position="139"/>
        <end position="158"/>
    </location>
</feature>
<reference evidence="3" key="1">
    <citation type="submission" date="2024-04" db="EMBL/GenBank/DDBJ databases">
        <authorList>
            <person name="Shaw F."/>
            <person name="Minotto A."/>
        </authorList>
    </citation>
    <scope>NUCLEOTIDE SEQUENCE [LARGE SCALE GENOMIC DNA]</scope>
</reference>
<keyword evidence="3" id="KW-1185">Reference proteome</keyword>
<feature type="compositionally biased region" description="Basic residues" evidence="1">
    <location>
        <begin position="79"/>
        <end position="107"/>
    </location>
</feature>
<organism evidence="2 3">
    <name type="scientific">Somion occarium</name>
    <dbReference type="NCBI Taxonomy" id="3059160"/>
    <lineage>
        <taxon>Eukaryota</taxon>
        <taxon>Fungi</taxon>
        <taxon>Dikarya</taxon>
        <taxon>Basidiomycota</taxon>
        <taxon>Agaricomycotina</taxon>
        <taxon>Agaricomycetes</taxon>
        <taxon>Polyporales</taxon>
        <taxon>Cerrenaceae</taxon>
        <taxon>Somion</taxon>
    </lineage>
</organism>
<sequence>MYPASYPNNSVPFPQTVPVYTQSQTPYPSPYASSYLQPTIPSNMPTYAYPAHSSHHSRPRAHSTSYNGYTQPVIYAPSHHSHGSRRSHSHSRSHGHGGSHSHSRHHSTSGYRDSGHRHHSTAGYNQAYYAPAQSYYPSGGHQPYYQPSGHYQSSPQVVRVESRHQHNVLANPHHSYHSRRYSEPSFGERLRHFFTFGGSSRHSRSHSRSRDGRYTSTRNIGKVDDRGREIYRV</sequence>